<dbReference type="NCBIfam" id="TIGR02532">
    <property type="entry name" value="IV_pilin_GFxxxE"/>
    <property type="match status" value="1"/>
</dbReference>
<keyword evidence="2" id="KW-0178">Competence</keyword>
<dbReference type="EMBL" id="DVMT01000021">
    <property type="protein sequence ID" value="HIU40084.1"/>
    <property type="molecule type" value="Genomic_DNA"/>
</dbReference>
<keyword evidence="3" id="KW-1133">Transmembrane helix</keyword>
<reference evidence="4" key="2">
    <citation type="journal article" date="2021" name="PeerJ">
        <title>Extensive microbial diversity within the chicken gut microbiome revealed by metagenomics and culture.</title>
        <authorList>
            <person name="Gilroy R."/>
            <person name="Ravi A."/>
            <person name="Getino M."/>
            <person name="Pursley I."/>
            <person name="Horton D.L."/>
            <person name="Alikhan N.F."/>
            <person name="Baker D."/>
            <person name="Gharbi K."/>
            <person name="Hall N."/>
            <person name="Watson M."/>
            <person name="Adriaenssens E.M."/>
            <person name="Foster-Nyarko E."/>
            <person name="Jarju S."/>
            <person name="Secka A."/>
            <person name="Antonio M."/>
            <person name="Oren A."/>
            <person name="Chaudhuri R.R."/>
            <person name="La Ragione R."/>
            <person name="Hildebrand F."/>
            <person name="Pallen M.J."/>
        </authorList>
    </citation>
    <scope>NUCLEOTIDE SEQUENCE</scope>
    <source>
        <strain evidence="4">CHK193-30670</strain>
    </source>
</reference>
<dbReference type="Gene3D" id="3.30.700.10">
    <property type="entry name" value="Glycoprotein, Type 4 Pilin"/>
    <property type="match status" value="1"/>
</dbReference>
<name>A0A9D1IQ30_9FIRM</name>
<sequence>MKNKEGFTLIELLAVIVVLAIIIVIATISVNRVIKKSRVDANEINKEVIAKAAGNCMVQESEEDCDTIRKLQEKGYLDEFEDPYTGESENLDNSYAILINDGKAEVIYFGEGITNEVETPPDEYFSWCNSNHTCTDGLTSEGKEWLQEHNDVLVFPDNITQIKNCQASSSDCNNFSGINISSLIVTSSVSVSANFSNSTINVVRIDGGNLSNSVFKNTNIKNFTIGNASKISVGEYTFDGSVIQNFTIENGAFSWYGFQHGKIGTLTIGKGVTNLGSNTFQGTSIDTIILKANILSSDVNNEAFRNANHDTVLEIDSNVTKLPRNLFGNTNNDYNGFTHWFNLKNVIVKGDKKKI</sequence>
<evidence type="ECO:0000313" key="5">
    <source>
        <dbReference type="Proteomes" id="UP000824074"/>
    </source>
</evidence>
<proteinExistence type="predicted"/>
<comment type="caution">
    <text evidence="4">The sequence shown here is derived from an EMBL/GenBank/DDBJ whole genome shotgun (WGS) entry which is preliminary data.</text>
</comment>
<dbReference type="Gene3D" id="3.80.10.10">
    <property type="entry name" value="Ribonuclease Inhibitor"/>
    <property type="match status" value="1"/>
</dbReference>
<keyword evidence="3" id="KW-0812">Transmembrane</keyword>
<feature type="transmembrane region" description="Helical" evidence="3">
    <location>
        <begin position="6"/>
        <end position="28"/>
    </location>
</feature>
<dbReference type="PROSITE" id="PS00409">
    <property type="entry name" value="PROKAR_NTER_METHYL"/>
    <property type="match status" value="1"/>
</dbReference>
<dbReference type="AlphaFoldDB" id="A0A9D1IQ30"/>
<dbReference type="SUPFAM" id="SSF54523">
    <property type="entry name" value="Pili subunits"/>
    <property type="match status" value="1"/>
</dbReference>
<reference evidence="4" key="1">
    <citation type="submission" date="2020-10" db="EMBL/GenBank/DDBJ databases">
        <authorList>
            <person name="Gilroy R."/>
        </authorList>
    </citation>
    <scope>NUCLEOTIDE SEQUENCE</scope>
    <source>
        <strain evidence="4">CHK193-30670</strain>
    </source>
</reference>
<evidence type="ECO:0000256" key="3">
    <source>
        <dbReference type="SAM" id="Phobius"/>
    </source>
</evidence>
<dbReference type="InterPro" id="IPR032675">
    <property type="entry name" value="LRR_dom_sf"/>
</dbReference>
<organism evidence="4 5">
    <name type="scientific">Candidatus Aphodocola excrementigallinarum</name>
    <dbReference type="NCBI Taxonomy" id="2840670"/>
    <lineage>
        <taxon>Bacteria</taxon>
        <taxon>Bacillati</taxon>
        <taxon>Bacillota</taxon>
        <taxon>Bacilli</taxon>
        <taxon>Candidatus Aphodocola</taxon>
    </lineage>
</organism>
<comment type="subcellular location">
    <subcellularLocation>
        <location evidence="1">Cell surface</location>
    </subcellularLocation>
</comment>
<evidence type="ECO:0000256" key="2">
    <source>
        <dbReference type="ARBA" id="ARBA00023287"/>
    </source>
</evidence>
<dbReference type="GO" id="GO:0009986">
    <property type="term" value="C:cell surface"/>
    <property type="evidence" value="ECO:0007669"/>
    <property type="project" value="UniProtKB-SubCell"/>
</dbReference>
<dbReference type="Pfam" id="PF07963">
    <property type="entry name" value="N_methyl"/>
    <property type="match status" value="1"/>
</dbReference>
<dbReference type="InterPro" id="IPR026906">
    <property type="entry name" value="LRR_5"/>
</dbReference>
<gene>
    <name evidence="4" type="ORF">IAB68_02135</name>
</gene>
<accession>A0A9D1IQ30</accession>
<evidence type="ECO:0000313" key="4">
    <source>
        <dbReference type="EMBL" id="HIU40084.1"/>
    </source>
</evidence>
<dbReference type="InterPro" id="IPR012902">
    <property type="entry name" value="N_methyl_site"/>
</dbReference>
<dbReference type="Pfam" id="PF13306">
    <property type="entry name" value="LRR_5"/>
    <property type="match status" value="1"/>
</dbReference>
<keyword evidence="3" id="KW-0472">Membrane</keyword>
<dbReference type="InterPro" id="IPR045584">
    <property type="entry name" value="Pilin-like"/>
</dbReference>
<dbReference type="Proteomes" id="UP000824074">
    <property type="component" value="Unassembled WGS sequence"/>
</dbReference>
<protein>
    <submittedName>
        <fullName evidence="4">Leucine-rich repeat protein</fullName>
    </submittedName>
</protein>
<evidence type="ECO:0000256" key="1">
    <source>
        <dbReference type="ARBA" id="ARBA00004241"/>
    </source>
</evidence>
<dbReference type="GO" id="GO:0030420">
    <property type="term" value="P:establishment of competence for transformation"/>
    <property type="evidence" value="ECO:0007669"/>
    <property type="project" value="UniProtKB-KW"/>
</dbReference>